<sequence>MFVLDIKARNSVPANILEIAKLIGTARQNTSTVINSLVKKGLIFRGNSDIESNNVKGFGAEIAFI</sequence>
<dbReference type="Gene3D" id="1.10.10.10">
    <property type="entry name" value="Winged helix-like DNA-binding domain superfamily/Winged helix DNA-binding domain"/>
    <property type="match status" value="1"/>
</dbReference>
<feature type="domain" description="HTH crp-type" evidence="1">
    <location>
        <begin position="12"/>
        <end position="55"/>
    </location>
</feature>
<name>A0A2S1LZP9_9BACI</name>
<keyword evidence="2" id="KW-0614">Plasmid</keyword>
<evidence type="ECO:0000313" key="2">
    <source>
        <dbReference type="EMBL" id="AWG44285.1"/>
    </source>
</evidence>
<dbReference type="GO" id="GO:0006355">
    <property type="term" value="P:regulation of DNA-templated transcription"/>
    <property type="evidence" value="ECO:0007669"/>
    <property type="project" value="InterPro"/>
</dbReference>
<dbReference type="AlphaFoldDB" id="A0A2S1LZP9"/>
<dbReference type="GO" id="GO:0003677">
    <property type="term" value="F:DNA binding"/>
    <property type="evidence" value="ECO:0007669"/>
    <property type="project" value="InterPro"/>
</dbReference>
<evidence type="ECO:0000313" key="3">
    <source>
        <dbReference type="Proteomes" id="UP000036202"/>
    </source>
</evidence>
<evidence type="ECO:0000259" key="1">
    <source>
        <dbReference type="Pfam" id="PF13545"/>
    </source>
</evidence>
<protein>
    <recommendedName>
        <fullName evidence="1">HTH crp-type domain-containing protein</fullName>
    </recommendedName>
</protein>
<dbReference type="EMBL" id="CP015324">
    <property type="protein sequence ID" value="AWG44285.1"/>
    <property type="molecule type" value="Genomic_DNA"/>
</dbReference>
<keyword evidence="3" id="KW-1185">Reference proteome</keyword>
<proteinExistence type="predicted"/>
<organism evidence="2 3">
    <name type="scientific">Priestia filamentosa</name>
    <dbReference type="NCBI Taxonomy" id="1402861"/>
    <lineage>
        <taxon>Bacteria</taxon>
        <taxon>Bacillati</taxon>
        <taxon>Bacillota</taxon>
        <taxon>Bacilli</taxon>
        <taxon>Bacillales</taxon>
        <taxon>Bacillaceae</taxon>
        <taxon>Priestia</taxon>
    </lineage>
</organism>
<accession>A0A2S1LZP9</accession>
<dbReference type="InterPro" id="IPR036388">
    <property type="entry name" value="WH-like_DNA-bd_sf"/>
</dbReference>
<dbReference type="KEGG" id="beo:BEH_25210"/>
<reference evidence="2 3" key="1">
    <citation type="journal article" date="2015" name="PLoS ONE">
        <title>Genome Sequence of Bacillus endophyticus and Analysis of Its Companion Mechanism in the Ketogulonigenium vulgare-Bacillus Strain Consortium.</title>
        <authorList>
            <person name="Jia N."/>
            <person name="Du J."/>
            <person name="Ding M.Z."/>
            <person name="Gao F."/>
            <person name="Yuan Y.J."/>
        </authorList>
    </citation>
    <scope>NUCLEOTIDE SEQUENCE [LARGE SCALE GENOMIC DNA]</scope>
    <source>
        <strain evidence="2 3">Hbe603</strain>
        <plasmid evidence="3">pbeh2</plasmid>
    </source>
</reference>
<gene>
    <name evidence="2" type="ORF">BEH_25210</name>
</gene>
<dbReference type="SUPFAM" id="SSF46785">
    <property type="entry name" value="Winged helix' DNA-binding domain"/>
    <property type="match status" value="1"/>
</dbReference>
<dbReference type="InterPro" id="IPR012318">
    <property type="entry name" value="HTH_CRP"/>
</dbReference>
<dbReference type="RefSeq" id="WP_063592742.1">
    <property type="nucleotide sequence ID" value="NZ_CP015324.1"/>
</dbReference>
<dbReference type="Proteomes" id="UP000036202">
    <property type="component" value="Plasmid pbeh2"/>
</dbReference>
<geneLocation type="plasmid" evidence="3">
    <name>pbeh2</name>
</geneLocation>
<dbReference type="InterPro" id="IPR036390">
    <property type="entry name" value="WH_DNA-bd_sf"/>
</dbReference>
<dbReference type="Pfam" id="PF13545">
    <property type="entry name" value="HTH_Crp_2"/>
    <property type="match status" value="1"/>
</dbReference>